<sequence length="143" mass="16443">VCIILPQQQGLVVVGEVDYLAVEELYRQTSAVLAQYSNKTEQVKKDYEIMCGPIIILHERLQSSIYEGDYFIAVGEIKLPYDRHSSTSFQAFNKTYVVMTWEGGLCDSMMYVFDPVTPQLMQVLIILNSGYSHQWLYLEGRDE</sequence>
<evidence type="ECO:0000313" key="1">
    <source>
        <dbReference type="EMBL" id="KAG7175235.1"/>
    </source>
</evidence>
<evidence type="ECO:0000313" key="2">
    <source>
        <dbReference type="Proteomes" id="UP000747542"/>
    </source>
</evidence>
<feature type="non-terminal residue" evidence="1">
    <location>
        <position position="143"/>
    </location>
</feature>
<proteinExistence type="predicted"/>
<protein>
    <submittedName>
        <fullName evidence="1">Uncharacterized protein</fullName>
    </submittedName>
</protein>
<keyword evidence="2" id="KW-1185">Reference proteome</keyword>
<name>A0A8J5N7L9_HOMAM</name>
<gene>
    <name evidence="1" type="ORF">Hamer_G001263</name>
</gene>
<dbReference type="Proteomes" id="UP000747542">
    <property type="component" value="Unassembled WGS sequence"/>
</dbReference>
<dbReference type="EMBL" id="JAHLQT010006108">
    <property type="protein sequence ID" value="KAG7175235.1"/>
    <property type="molecule type" value="Genomic_DNA"/>
</dbReference>
<comment type="caution">
    <text evidence="1">The sequence shown here is derived from an EMBL/GenBank/DDBJ whole genome shotgun (WGS) entry which is preliminary data.</text>
</comment>
<reference evidence="1" key="1">
    <citation type="journal article" date="2021" name="Sci. Adv.">
        <title>The American lobster genome reveals insights on longevity, neural, and immune adaptations.</title>
        <authorList>
            <person name="Polinski J.M."/>
            <person name="Zimin A.V."/>
            <person name="Clark K.F."/>
            <person name="Kohn A.B."/>
            <person name="Sadowski N."/>
            <person name="Timp W."/>
            <person name="Ptitsyn A."/>
            <person name="Khanna P."/>
            <person name="Romanova D.Y."/>
            <person name="Williams P."/>
            <person name="Greenwood S.J."/>
            <person name="Moroz L.L."/>
            <person name="Walt D.R."/>
            <person name="Bodnar A.G."/>
        </authorList>
    </citation>
    <scope>NUCLEOTIDE SEQUENCE</scope>
    <source>
        <strain evidence="1">GMGI-L3</strain>
    </source>
</reference>
<organism evidence="1 2">
    <name type="scientific">Homarus americanus</name>
    <name type="common">American lobster</name>
    <dbReference type="NCBI Taxonomy" id="6706"/>
    <lineage>
        <taxon>Eukaryota</taxon>
        <taxon>Metazoa</taxon>
        <taxon>Ecdysozoa</taxon>
        <taxon>Arthropoda</taxon>
        <taxon>Crustacea</taxon>
        <taxon>Multicrustacea</taxon>
        <taxon>Malacostraca</taxon>
        <taxon>Eumalacostraca</taxon>
        <taxon>Eucarida</taxon>
        <taxon>Decapoda</taxon>
        <taxon>Pleocyemata</taxon>
        <taxon>Astacidea</taxon>
        <taxon>Nephropoidea</taxon>
        <taxon>Nephropidae</taxon>
        <taxon>Homarus</taxon>
    </lineage>
</organism>
<feature type="non-terminal residue" evidence="1">
    <location>
        <position position="1"/>
    </location>
</feature>
<accession>A0A8J5N7L9</accession>
<dbReference type="AlphaFoldDB" id="A0A8J5N7L9"/>